<sequence length="255" mass="29623">MATVRTAEISADILQITSTIIIPKWPPASDFPDNILKYMKKNATEKQALKLMKANKYFIREKCPFIYFGDNVTLSKNFVHQIFFSSNRMDYRFDKLPNNLGIYGTLDIRHENSLSQFISKCVACDLKCLYLPNNWWKIGKISYDDFKVLTSSGRLERLSLGETIVTSDNGEIIPYEFHLEHTPSLRILCLKYNNCLQLSQKFTEKICASKFEIFQVFELPKKFKREALLAKMAKKKPNLLVELFSNNMFLAVKDQ</sequence>
<evidence type="ECO:0000313" key="1">
    <source>
        <dbReference type="Proteomes" id="UP000887580"/>
    </source>
</evidence>
<organism evidence="1 2">
    <name type="scientific">Panagrolaimus sp. PS1159</name>
    <dbReference type="NCBI Taxonomy" id="55785"/>
    <lineage>
        <taxon>Eukaryota</taxon>
        <taxon>Metazoa</taxon>
        <taxon>Ecdysozoa</taxon>
        <taxon>Nematoda</taxon>
        <taxon>Chromadorea</taxon>
        <taxon>Rhabditida</taxon>
        <taxon>Tylenchina</taxon>
        <taxon>Panagrolaimomorpha</taxon>
        <taxon>Panagrolaimoidea</taxon>
        <taxon>Panagrolaimidae</taxon>
        <taxon>Panagrolaimus</taxon>
    </lineage>
</organism>
<accession>A0AC35GIK8</accession>
<dbReference type="WBParaSite" id="PS1159_v2.g5362.t1">
    <property type="protein sequence ID" value="PS1159_v2.g5362.t1"/>
    <property type="gene ID" value="PS1159_v2.g5362"/>
</dbReference>
<proteinExistence type="predicted"/>
<name>A0AC35GIK8_9BILA</name>
<reference evidence="2" key="1">
    <citation type="submission" date="2022-11" db="UniProtKB">
        <authorList>
            <consortium name="WormBaseParasite"/>
        </authorList>
    </citation>
    <scope>IDENTIFICATION</scope>
</reference>
<protein>
    <submittedName>
        <fullName evidence="2">Uncharacterized protein</fullName>
    </submittedName>
</protein>
<dbReference type="Proteomes" id="UP000887580">
    <property type="component" value="Unplaced"/>
</dbReference>
<evidence type="ECO:0000313" key="2">
    <source>
        <dbReference type="WBParaSite" id="PS1159_v2.g5362.t1"/>
    </source>
</evidence>